<organism evidence="1 2">
    <name type="scientific">Acanthopleuribacter pedis</name>
    <dbReference type="NCBI Taxonomy" id="442870"/>
    <lineage>
        <taxon>Bacteria</taxon>
        <taxon>Pseudomonadati</taxon>
        <taxon>Acidobacteriota</taxon>
        <taxon>Holophagae</taxon>
        <taxon>Acanthopleuribacterales</taxon>
        <taxon>Acanthopleuribacteraceae</taxon>
        <taxon>Acanthopleuribacter</taxon>
    </lineage>
</organism>
<dbReference type="RefSeq" id="WP_207861567.1">
    <property type="nucleotide sequence ID" value="NZ_JAFREP010000025.1"/>
</dbReference>
<comment type="caution">
    <text evidence="1">The sequence shown here is derived from an EMBL/GenBank/DDBJ whole genome shotgun (WGS) entry which is preliminary data.</text>
</comment>
<dbReference type="AlphaFoldDB" id="A0A8J7QCH7"/>
<evidence type="ECO:0000313" key="1">
    <source>
        <dbReference type="EMBL" id="MBO1321594.1"/>
    </source>
</evidence>
<sequence>MKQTNFLFLSVIRRKTKVANDHLRQGYTNNHVATRALLNMNAILTILMQRFLIRHDPGKPKAVLTVAQGRRQPESQD</sequence>
<accession>A0A8J7QCH7</accession>
<name>A0A8J7QCH7_9BACT</name>
<keyword evidence="2" id="KW-1185">Reference proteome</keyword>
<reference evidence="1" key="1">
    <citation type="submission" date="2021-03" db="EMBL/GenBank/DDBJ databases">
        <authorList>
            <person name="Wang G."/>
        </authorList>
    </citation>
    <scope>NUCLEOTIDE SEQUENCE</scope>
    <source>
        <strain evidence="1">KCTC 12899</strain>
    </source>
</reference>
<dbReference type="EMBL" id="JAFREP010000025">
    <property type="protein sequence ID" value="MBO1321594.1"/>
    <property type="molecule type" value="Genomic_DNA"/>
</dbReference>
<gene>
    <name evidence="1" type="ORF">J3U88_24160</name>
</gene>
<evidence type="ECO:0000313" key="2">
    <source>
        <dbReference type="Proteomes" id="UP000664417"/>
    </source>
</evidence>
<dbReference type="Proteomes" id="UP000664417">
    <property type="component" value="Unassembled WGS sequence"/>
</dbReference>
<protein>
    <submittedName>
        <fullName evidence="1">Uncharacterized protein</fullName>
    </submittedName>
</protein>
<proteinExistence type="predicted"/>